<dbReference type="HAMAP" id="MF_01121">
    <property type="entry name" value="Sirtuin_ClassIII"/>
    <property type="match status" value="1"/>
</dbReference>
<evidence type="ECO:0000256" key="1">
    <source>
        <dbReference type="ARBA" id="ARBA00022679"/>
    </source>
</evidence>
<feature type="binding site" evidence="3">
    <location>
        <position position="62"/>
    </location>
    <ligand>
        <name>substrate</name>
    </ligand>
</feature>
<dbReference type="EMBL" id="VSIX01000033">
    <property type="protein sequence ID" value="TYB31486.1"/>
    <property type="molecule type" value="Genomic_DNA"/>
</dbReference>
<comment type="catalytic activity">
    <reaction evidence="3">
        <text>N(6)-acetyl-L-lysyl-[protein] + NAD(+) + H2O = 2''-O-acetyl-ADP-D-ribose + nicotinamide + L-lysyl-[protein]</text>
        <dbReference type="Rhea" id="RHEA:43636"/>
        <dbReference type="Rhea" id="RHEA-COMP:9752"/>
        <dbReference type="Rhea" id="RHEA-COMP:10731"/>
        <dbReference type="ChEBI" id="CHEBI:15377"/>
        <dbReference type="ChEBI" id="CHEBI:17154"/>
        <dbReference type="ChEBI" id="CHEBI:29969"/>
        <dbReference type="ChEBI" id="CHEBI:57540"/>
        <dbReference type="ChEBI" id="CHEBI:61930"/>
        <dbReference type="ChEBI" id="CHEBI:83767"/>
        <dbReference type="EC" id="2.3.1.286"/>
    </reaction>
</comment>
<feature type="binding site" evidence="3">
    <location>
        <begin position="208"/>
        <end position="210"/>
    </location>
    <ligand>
        <name>NAD(+)</name>
        <dbReference type="ChEBI" id="CHEBI:57540"/>
    </ligand>
</feature>
<reference evidence="6" key="1">
    <citation type="submission" date="2019-08" db="EMBL/GenBank/DDBJ databases">
        <title>Genomic characterization of a novel candidate phylum (ARYD3) from a high temperature, high salinity tertiary oil reservoir in north central Oklahoma, USA.</title>
        <authorList>
            <person name="Youssef N.H."/>
            <person name="Yadav A."/>
            <person name="Elshahed M.S."/>
        </authorList>
    </citation>
    <scope>NUCLEOTIDE SEQUENCE [LARGE SCALE GENOMIC DNA]</scope>
    <source>
        <strain evidence="6">ARYD3</strain>
    </source>
</reference>
<name>A0A5D0MEP4_9BACT</name>
<evidence type="ECO:0000259" key="5">
    <source>
        <dbReference type="PROSITE" id="PS50305"/>
    </source>
</evidence>
<feature type="binding site" evidence="3">
    <location>
        <begin position="97"/>
        <end position="100"/>
    </location>
    <ligand>
        <name>NAD(+)</name>
        <dbReference type="ChEBI" id="CHEBI:57540"/>
    </ligand>
</feature>
<dbReference type="Gene3D" id="3.40.50.1220">
    <property type="entry name" value="TPP-binding domain"/>
    <property type="match status" value="1"/>
</dbReference>
<keyword evidence="2 3" id="KW-0520">NAD</keyword>
<dbReference type="NCBIfam" id="NF001753">
    <property type="entry name" value="PRK00481.1-3"/>
    <property type="match status" value="1"/>
</dbReference>
<dbReference type="GO" id="GO:0036054">
    <property type="term" value="F:protein-malonyllysine demalonylase activity"/>
    <property type="evidence" value="ECO:0007669"/>
    <property type="project" value="InterPro"/>
</dbReference>
<dbReference type="CDD" id="cd01412">
    <property type="entry name" value="SIRT5_Af1_CobB"/>
    <property type="match status" value="1"/>
</dbReference>
<sequence length="239" mass="27629">MKTDYKINKKTETVILTGAGISTDSGLKTFRGSNGYWKEYDVKELARYEAFQKNPELIWEFYKKRIEKVKKAEPNKAHKSLFEMEKILGENFCIITQNVDDLHQRAGNKRVFQMHGNILKAGCIECKKKFKLDKIDLKQDIPLCPLCKSKLRPDVVWFGEIPRFMDEIKNKLNRVNLLIVVGTSGTVYPAASFVQIAKRNKADVICINLDKPDNYRFIDEFHPGKAEEILPKLADKWLS</sequence>
<evidence type="ECO:0000256" key="4">
    <source>
        <dbReference type="PROSITE-ProRule" id="PRU00236"/>
    </source>
</evidence>
<dbReference type="AlphaFoldDB" id="A0A5D0MEP4"/>
<dbReference type="PANTHER" id="PTHR11085:SF4">
    <property type="entry name" value="NAD-DEPENDENT PROTEIN DEACYLASE"/>
    <property type="match status" value="1"/>
</dbReference>
<dbReference type="InterPro" id="IPR029035">
    <property type="entry name" value="DHS-like_NAD/FAD-binding_dom"/>
</dbReference>
<dbReference type="Pfam" id="PF02146">
    <property type="entry name" value="SIR2"/>
    <property type="match status" value="1"/>
</dbReference>
<feature type="binding site" evidence="3 4">
    <location>
        <position position="144"/>
    </location>
    <ligand>
        <name>Zn(2+)</name>
        <dbReference type="ChEBI" id="CHEBI:29105"/>
    </ligand>
</feature>
<dbReference type="Proteomes" id="UP000324143">
    <property type="component" value="Unassembled WGS sequence"/>
</dbReference>
<comment type="function">
    <text evidence="3">NAD-dependent lysine deacetylase and desuccinylase that specifically removes acetyl and succinyl groups on target proteins. Modulates the activities of several proteins which are inactive in their acylated form.</text>
</comment>
<feature type="domain" description="Deacetylase sirtuin-type" evidence="5">
    <location>
        <begin position="1"/>
        <end position="239"/>
    </location>
</feature>
<keyword evidence="1" id="KW-0808">Transferase</keyword>
<gene>
    <name evidence="3" type="primary">cobB</name>
    <name evidence="6" type="ORF">FXF47_03990</name>
</gene>
<feature type="binding site" evidence="3">
    <location>
        <position position="65"/>
    </location>
    <ligand>
        <name>substrate</name>
    </ligand>
</feature>
<dbReference type="GO" id="GO:0017136">
    <property type="term" value="F:histone deacetylase activity, NAD-dependent"/>
    <property type="evidence" value="ECO:0007669"/>
    <property type="project" value="TreeGrafter"/>
</dbReference>
<dbReference type="InterPro" id="IPR003000">
    <property type="entry name" value="Sirtuin"/>
</dbReference>
<comment type="caution">
    <text evidence="6">The sequence shown here is derived from an EMBL/GenBank/DDBJ whole genome shotgun (WGS) entry which is preliminary data.</text>
</comment>
<dbReference type="EC" id="2.3.1.286" evidence="3"/>
<keyword evidence="3" id="KW-0963">Cytoplasm</keyword>
<protein>
    <recommendedName>
        <fullName evidence="3">NAD-dependent protein deacylase</fullName>
        <ecNumber evidence="3">2.3.1.286</ecNumber>
    </recommendedName>
    <alternativeName>
        <fullName evidence="3">Regulatory protein SIR2 homolog</fullName>
    </alternativeName>
</protein>
<proteinExistence type="inferred from homology"/>
<evidence type="ECO:0000256" key="3">
    <source>
        <dbReference type="HAMAP-Rule" id="MF_01121"/>
    </source>
</evidence>
<feature type="binding site" evidence="3 4">
    <location>
        <position position="126"/>
    </location>
    <ligand>
        <name>Zn(2+)</name>
        <dbReference type="ChEBI" id="CHEBI:29105"/>
    </ligand>
</feature>
<dbReference type="PROSITE" id="PS50305">
    <property type="entry name" value="SIRTUIN"/>
    <property type="match status" value="1"/>
</dbReference>
<comment type="catalytic activity">
    <reaction evidence="3">
        <text>N(6)-succinyl-L-lysyl-[protein] + NAD(+) + H2O = 2''-O-succinyl-ADP-D-ribose + nicotinamide + L-lysyl-[protein]</text>
        <dbReference type="Rhea" id="RHEA:47668"/>
        <dbReference type="Rhea" id="RHEA-COMP:9752"/>
        <dbReference type="Rhea" id="RHEA-COMP:11877"/>
        <dbReference type="ChEBI" id="CHEBI:15377"/>
        <dbReference type="ChEBI" id="CHEBI:17154"/>
        <dbReference type="ChEBI" id="CHEBI:29969"/>
        <dbReference type="ChEBI" id="CHEBI:57540"/>
        <dbReference type="ChEBI" id="CHEBI:87830"/>
        <dbReference type="ChEBI" id="CHEBI:87832"/>
    </reaction>
</comment>
<organism evidence="6 7">
    <name type="scientific">Candidatus Mcinerneyibacterium aminivorans</name>
    <dbReference type="NCBI Taxonomy" id="2703815"/>
    <lineage>
        <taxon>Bacteria</taxon>
        <taxon>Candidatus Macinerneyibacteriota</taxon>
        <taxon>Candidatus Mcinerneyibacteria</taxon>
        <taxon>Candidatus Mcinerneyibacteriales</taxon>
        <taxon>Candidatus Mcinerneyibacteriaceae</taxon>
        <taxon>Candidatus Mcinerneyibacterium</taxon>
    </lineage>
</organism>
<dbReference type="GO" id="GO:0005737">
    <property type="term" value="C:cytoplasm"/>
    <property type="evidence" value="ECO:0007669"/>
    <property type="project" value="UniProtKB-SubCell"/>
</dbReference>
<dbReference type="GO" id="GO:0070403">
    <property type="term" value="F:NAD+ binding"/>
    <property type="evidence" value="ECO:0007669"/>
    <property type="project" value="UniProtKB-UniRule"/>
</dbReference>
<keyword evidence="3 4" id="KW-0479">Metal-binding</keyword>
<dbReference type="GO" id="GO:0008270">
    <property type="term" value="F:zinc ion binding"/>
    <property type="evidence" value="ECO:0007669"/>
    <property type="project" value="UniProtKB-UniRule"/>
</dbReference>
<dbReference type="InterPro" id="IPR026591">
    <property type="entry name" value="Sirtuin_cat_small_dom_sf"/>
</dbReference>
<feature type="binding site" evidence="3">
    <location>
        <position position="226"/>
    </location>
    <ligand>
        <name>NAD(+)</name>
        <dbReference type="ChEBI" id="CHEBI:57540"/>
    </ligand>
</feature>
<dbReference type="Gene3D" id="3.30.1600.10">
    <property type="entry name" value="SIR2/SIRT2 'Small Domain"/>
    <property type="match status" value="1"/>
</dbReference>
<comment type="domain">
    <text evidence="3">2 residues (Tyr-62 and Arg-65) present in a large hydrophobic pocket are probably involved in substrate specificity. They are important for desuccinylation activity, but dispensable for deacetylation activity.</text>
</comment>
<feature type="binding site" evidence="3">
    <location>
        <begin position="182"/>
        <end position="184"/>
    </location>
    <ligand>
        <name>NAD(+)</name>
        <dbReference type="ChEBI" id="CHEBI:57540"/>
    </ligand>
</feature>
<comment type="caution">
    <text evidence="3">Lacks conserved residue(s) required for the propagation of feature annotation.</text>
</comment>
<evidence type="ECO:0000256" key="2">
    <source>
        <dbReference type="ARBA" id="ARBA00023027"/>
    </source>
</evidence>
<dbReference type="InterPro" id="IPR050134">
    <property type="entry name" value="NAD-dep_sirtuin_deacylases"/>
</dbReference>
<dbReference type="SUPFAM" id="SSF52467">
    <property type="entry name" value="DHS-like NAD/FAD-binding domain"/>
    <property type="match status" value="1"/>
</dbReference>
<comment type="subcellular location">
    <subcellularLocation>
        <location evidence="3">Cytoplasm</location>
    </subcellularLocation>
</comment>
<comment type="cofactor">
    <cofactor evidence="3">
        <name>Zn(2+)</name>
        <dbReference type="ChEBI" id="CHEBI:29105"/>
    </cofactor>
    <text evidence="3">Binds 1 zinc ion per subunit.</text>
</comment>
<keyword evidence="3 4" id="KW-0862">Zinc</keyword>
<comment type="similarity">
    <text evidence="3">Belongs to the sirtuin family. Class III subfamily.</text>
</comment>
<dbReference type="InterPro" id="IPR026590">
    <property type="entry name" value="Ssirtuin_cat_dom"/>
</dbReference>
<feature type="active site" description="Proton acceptor" evidence="3 4">
    <location>
        <position position="115"/>
    </location>
</feature>
<feature type="binding site" evidence="3 4">
    <location>
        <position position="123"/>
    </location>
    <ligand>
        <name>Zn(2+)</name>
        <dbReference type="ChEBI" id="CHEBI:29105"/>
    </ligand>
</feature>
<dbReference type="InterPro" id="IPR027546">
    <property type="entry name" value="Sirtuin_class_III"/>
</dbReference>
<dbReference type="PANTHER" id="PTHR11085">
    <property type="entry name" value="NAD-DEPENDENT PROTEIN DEACYLASE SIRTUIN-5, MITOCHONDRIAL-RELATED"/>
    <property type="match status" value="1"/>
</dbReference>
<evidence type="ECO:0000313" key="6">
    <source>
        <dbReference type="EMBL" id="TYB31486.1"/>
    </source>
</evidence>
<dbReference type="GO" id="GO:0036055">
    <property type="term" value="F:protein-succinyllysine desuccinylase activity"/>
    <property type="evidence" value="ECO:0007669"/>
    <property type="project" value="UniProtKB-UniRule"/>
</dbReference>
<keyword evidence="7" id="KW-1185">Reference proteome</keyword>
<accession>A0A5D0MEP4</accession>
<feature type="binding site" evidence="3 4">
    <location>
        <position position="147"/>
    </location>
    <ligand>
        <name>Zn(2+)</name>
        <dbReference type="ChEBI" id="CHEBI:29105"/>
    </ligand>
</feature>
<evidence type="ECO:0000313" key="7">
    <source>
        <dbReference type="Proteomes" id="UP000324143"/>
    </source>
</evidence>